<feature type="signal peptide" evidence="1">
    <location>
        <begin position="1"/>
        <end position="26"/>
    </location>
</feature>
<dbReference type="RefSeq" id="WP_076836214.1">
    <property type="nucleotide sequence ID" value="NZ_CP019434.1"/>
</dbReference>
<feature type="chain" id="PRO_5012433406" description="Phage tail collar domain-containing protein" evidence="1">
    <location>
        <begin position="27"/>
        <end position="474"/>
    </location>
</feature>
<dbReference type="AlphaFoldDB" id="A0A1P8UFD4"/>
<dbReference type="EMBL" id="CP019434">
    <property type="protein sequence ID" value="APZ42560.1"/>
    <property type="molecule type" value="Genomic_DNA"/>
</dbReference>
<dbReference type="KEGG" id="afy:BW247_05170"/>
<evidence type="ECO:0008006" key="4">
    <source>
        <dbReference type="Google" id="ProtNLM"/>
    </source>
</evidence>
<dbReference type="OrthoDB" id="280692at2"/>
<reference evidence="2 3" key="1">
    <citation type="submission" date="2017-01" db="EMBL/GenBank/DDBJ databases">
        <title>Draft sequence of Acidihalobacter ferrooxidans strain DSM 14175 (strain V8).</title>
        <authorList>
            <person name="Khaleque H.N."/>
            <person name="Ramsay J.P."/>
            <person name="Murphy R.J.T."/>
            <person name="Kaksonen A.H."/>
            <person name="Boxall N.J."/>
            <person name="Watkin E.L.J."/>
        </authorList>
    </citation>
    <scope>NUCLEOTIDE SEQUENCE [LARGE SCALE GENOMIC DNA]</scope>
    <source>
        <strain evidence="2 3">V8</strain>
    </source>
</reference>
<gene>
    <name evidence="2" type="ORF">BW247_05170</name>
</gene>
<proteinExistence type="predicted"/>
<evidence type="ECO:0000313" key="3">
    <source>
        <dbReference type="Proteomes" id="UP000243807"/>
    </source>
</evidence>
<keyword evidence="1" id="KW-0732">Signal</keyword>
<evidence type="ECO:0000313" key="2">
    <source>
        <dbReference type="EMBL" id="APZ42560.1"/>
    </source>
</evidence>
<dbReference type="STRING" id="1765967.BW247_05170"/>
<evidence type="ECO:0000256" key="1">
    <source>
        <dbReference type="SAM" id="SignalP"/>
    </source>
</evidence>
<name>A0A1P8UFD4_9GAMM</name>
<protein>
    <recommendedName>
        <fullName evidence="4">Phage tail collar domain-containing protein</fullName>
    </recommendedName>
</protein>
<accession>A0A1P8UFD4</accession>
<organism evidence="2 3">
    <name type="scientific">Acidihalobacter ferrooxydans</name>
    <dbReference type="NCBI Taxonomy" id="1765967"/>
    <lineage>
        <taxon>Bacteria</taxon>
        <taxon>Pseudomonadati</taxon>
        <taxon>Pseudomonadota</taxon>
        <taxon>Gammaproteobacteria</taxon>
        <taxon>Chromatiales</taxon>
        <taxon>Ectothiorhodospiraceae</taxon>
        <taxon>Acidihalobacter</taxon>
    </lineage>
</organism>
<sequence length="474" mass="48891">MSAMKRKTLYLALASALCAMSGPAFATSGTVGLHPDVATINETASGQNAGITASIGAPINVGGVLSATGNGQNVANFSALVTPIQAPQGSTFNSPSDATNAVEQIIQGGIGSFAQQVAALMQGGQPLAGANQATFTYTLPVTIAGGGTQPTQGFVNETCFINSTGASHCYGAQYSSNEIKIIYAVYQQGAVAQGLPKNWTMPNPGTLRWAVMLAQGAGAGAAQTFLPVNGAIWHTVNLLHQGGGLGQYGAYDMYQVGTLNGQQVLFNCAAIANGACSSYQAGADVQDPNNAQGTGSVSYDPQTPVNKLASQQIAQLENQYGASSGVLLYGTTVEPVYSAPTNSPNGTQTQTAKAAVSIQQRVILPGGMSFFISPGGGGKFNETGQYGYLLNQQVDEYTVKPDGTATFVNQFSQNKVSPTQSFSKSISLSGIPRPTGSEIINPFPANDKTYSYLNDTVNGLPPSAYVYVAPIVTR</sequence>
<dbReference type="Proteomes" id="UP000243807">
    <property type="component" value="Chromosome"/>
</dbReference>
<keyword evidence="3" id="KW-1185">Reference proteome</keyword>